<accession>A0A2M6WR12</accession>
<dbReference type="EMBL" id="PFAQ01000016">
    <property type="protein sequence ID" value="PIT95184.1"/>
    <property type="molecule type" value="Genomic_DNA"/>
</dbReference>
<evidence type="ECO:0000313" key="1">
    <source>
        <dbReference type="EMBL" id="PIT95184.1"/>
    </source>
</evidence>
<comment type="caution">
    <text evidence="1">The sequence shown here is derived from an EMBL/GenBank/DDBJ whole genome shotgun (WGS) entry which is preliminary data.</text>
</comment>
<dbReference type="AlphaFoldDB" id="A0A2M6WR12"/>
<dbReference type="SUPFAM" id="SSF46785">
    <property type="entry name" value="Winged helix' DNA-binding domain"/>
    <property type="match status" value="1"/>
</dbReference>
<dbReference type="Proteomes" id="UP000228900">
    <property type="component" value="Unassembled WGS sequence"/>
</dbReference>
<evidence type="ECO:0000313" key="2">
    <source>
        <dbReference type="Proteomes" id="UP000228900"/>
    </source>
</evidence>
<protein>
    <recommendedName>
        <fullName evidence="3">HTH arsR-type domain-containing protein</fullName>
    </recommendedName>
</protein>
<gene>
    <name evidence="1" type="ORF">COT98_00805</name>
</gene>
<dbReference type="InterPro" id="IPR036390">
    <property type="entry name" value="WH_DNA-bd_sf"/>
</dbReference>
<name>A0A2M6WR12_9BACT</name>
<evidence type="ECO:0008006" key="3">
    <source>
        <dbReference type="Google" id="ProtNLM"/>
    </source>
</evidence>
<organism evidence="1 2">
    <name type="scientific">Candidatus Falkowbacteria bacterium CG10_big_fil_rev_8_21_14_0_10_39_9</name>
    <dbReference type="NCBI Taxonomy" id="1974566"/>
    <lineage>
        <taxon>Bacteria</taxon>
        <taxon>Candidatus Falkowiibacteriota</taxon>
    </lineage>
</organism>
<proteinExistence type="predicted"/>
<sequence>MIEGFFGSKTRVKILRQFLLNAEEKYYLRQLARDLSLQVNSVRRELKHLESCGFLLSINYHNSTLSDLKSNEPVVKVPSSDKKYYEVNKEFILFPEIKALILKAQTLVGQNFLNELQEICTPKLLILTGVFVAQNNFPTDMLLVANVPKVKLLELIKKLELELGKEINYTVMDENEFKFRQEIVDVFLNKILDSKKVVLINEWDLVFTEKTDSNLIK</sequence>
<reference evidence="2" key="1">
    <citation type="submission" date="2017-09" db="EMBL/GenBank/DDBJ databases">
        <title>Depth-based differentiation of microbial function through sediment-hosted aquifers and enrichment of novel symbionts in the deep terrestrial subsurface.</title>
        <authorList>
            <person name="Probst A.J."/>
            <person name="Ladd B."/>
            <person name="Jarett J.K."/>
            <person name="Geller-Mcgrath D.E."/>
            <person name="Sieber C.M.K."/>
            <person name="Emerson J.B."/>
            <person name="Anantharaman K."/>
            <person name="Thomas B.C."/>
            <person name="Malmstrom R."/>
            <person name="Stieglmeier M."/>
            <person name="Klingl A."/>
            <person name="Woyke T."/>
            <person name="Ryan C.M."/>
            <person name="Banfield J.F."/>
        </authorList>
    </citation>
    <scope>NUCLEOTIDE SEQUENCE [LARGE SCALE GENOMIC DNA]</scope>
</reference>